<reference evidence="2" key="1">
    <citation type="journal article" date="2015" name="Nat. Genet.">
        <title>The genome and transcriptome of the zoonotic hookworm Ancylostoma ceylanicum identify infection-specific gene families.</title>
        <authorList>
            <person name="Schwarz E.M."/>
            <person name="Hu Y."/>
            <person name="Antoshechkin I."/>
            <person name="Miller M.M."/>
            <person name="Sternberg P.W."/>
            <person name="Aroian R.V."/>
        </authorList>
    </citation>
    <scope>NUCLEOTIDE SEQUENCE</scope>
    <source>
        <strain evidence="2">HY135</strain>
    </source>
</reference>
<sequence length="136" mass="16222">MHITAMLYGAETWVLTKAAEHKLAAAQRRMERRMVGIRLSDKKTNAWLRGVTNVKDVIASAVERKWAYGWELVRSTEVKWSEELMKWRPPSKRWVGRPKTRWHDDFQRILGTSNWRSTTRVMTKIEWIDLLRCRIL</sequence>
<dbReference type="STRING" id="53326.A0A016SSA5"/>
<protein>
    <submittedName>
        <fullName evidence="1">Uncharacterized protein</fullName>
    </submittedName>
</protein>
<evidence type="ECO:0000313" key="1">
    <source>
        <dbReference type="EMBL" id="EYB93296.1"/>
    </source>
</evidence>
<name>A0A016SSA5_9BILA</name>
<comment type="caution">
    <text evidence="1">The sequence shown here is derived from an EMBL/GenBank/DDBJ whole genome shotgun (WGS) entry which is preliminary data.</text>
</comment>
<accession>A0A016SSA5</accession>
<dbReference type="OrthoDB" id="5871831at2759"/>
<dbReference type="Proteomes" id="UP000024635">
    <property type="component" value="Unassembled WGS sequence"/>
</dbReference>
<dbReference type="AlphaFoldDB" id="A0A016SSA5"/>
<keyword evidence="2" id="KW-1185">Reference proteome</keyword>
<proteinExistence type="predicted"/>
<dbReference type="EMBL" id="JARK01001520">
    <property type="protein sequence ID" value="EYB93296.1"/>
    <property type="molecule type" value="Genomic_DNA"/>
</dbReference>
<gene>
    <name evidence="1" type="primary">Acey_s0184.g996</name>
    <name evidence="1" type="ORF">Y032_0184g996</name>
</gene>
<organism evidence="1 2">
    <name type="scientific">Ancylostoma ceylanicum</name>
    <dbReference type="NCBI Taxonomy" id="53326"/>
    <lineage>
        <taxon>Eukaryota</taxon>
        <taxon>Metazoa</taxon>
        <taxon>Ecdysozoa</taxon>
        <taxon>Nematoda</taxon>
        <taxon>Chromadorea</taxon>
        <taxon>Rhabditida</taxon>
        <taxon>Rhabditina</taxon>
        <taxon>Rhabditomorpha</taxon>
        <taxon>Strongyloidea</taxon>
        <taxon>Ancylostomatidae</taxon>
        <taxon>Ancylostomatinae</taxon>
        <taxon>Ancylostoma</taxon>
    </lineage>
</organism>
<evidence type="ECO:0000313" key="2">
    <source>
        <dbReference type="Proteomes" id="UP000024635"/>
    </source>
</evidence>